<evidence type="ECO:0000313" key="2">
    <source>
        <dbReference type="Proteomes" id="UP000681720"/>
    </source>
</evidence>
<evidence type="ECO:0000313" key="1">
    <source>
        <dbReference type="EMBL" id="CAF4867234.1"/>
    </source>
</evidence>
<reference evidence="1" key="1">
    <citation type="submission" date="2021-02" db="EMBL/GenBank/DDBJ databases">
        <authorList>
            <person name="Nowell W R."/>
        </authorList>
    </citation>
    <scope>NUCLEOTIDE SEQUENCE</scope>
</reference>
<accession>A0A8S3BZG6</accession>
<organism evidence="1 2">
    <name type="scientific">Rotaria magnacalcarata</name>
    <dbReference type="NCBI Taxonomy" id="392030"/>
    <lineage>
        <taxon>Eukaryota</taxon>
        <taxon>Metazoa</taxon>
        <taxon>Spiralia</taxon>
        <taxon>Gnathifera</taxon>
        <taxon>Rotifera</taxon>
        <taxon>Eurotatoria</taxon>
        <taxon>Bdelloidea</taxon>
        <taxon>Philodinida</taxon>
        <taxon>Philodinidae</taxon>
        <taxon>Rotaria</taxon>
    </lineage>
</organism>
<dbReference type="Proteomes" id="UP000681720">
    <property type="component" value="Unassembled WGS sequence"/>
</dbReference>
<name>A0A8S3BZG6_9BILA</name>
<sequence>CPVDVDLGNLLVWDPNIIDQQAYNNAKPET</sequence>
<dbReference type="AlphaFoldDB" id="A0A8S3BZG6"/>
<gene>
    <name evidence="1" type="ORF">GIL414_LOCUS50193</name>
</gene>
<dbReference type="EMBL" id="CAJOBJ010166720">
    <property type="protein sequence ID" value="CAF4867234.1"/>
    <property type="molecule type" value="Genomic_DNA"/>
</dbReference>
<proteinExistence type="predicted"/>
<comment type="caution">
    <text evidence="1">The sequence shown here is derived from an EMBL/GenBank/DDBJ whole genome shotgun (WGS) entry which is preliminary data.</text>
</comment>
<protein>
    <submittedName>
        <fullName evidence="1">Uncharacterized protein</fullName>
    </submittedName>
</protein>
<feature type="non-terminal residue" evidence="1">
    <location>
        <position position="1"/>
    </location>
</feature>